<name>A0A914WMZ9_9BILA</name>
<feature type="region of interest" description="Disordered" evidence="16">
    <location>
        <begin position="393"/>
        <end position="429"/>
    </location>
</feature>
<organism evidence="19 20">
    <name type="scientific">Plectus sambesii</name>
    <dbReference type="NCBI Taxonomy" id="2011161"/>
    <lineage>
        <taxon>Eukaryota</taxon>
        <taxon>Metazoa</taxon>
        <taxon>Ecdysozoa</taxon>
        <taxon>Nematoda</taxon>
        <taxon>Chromadorea</taxon>
        <taxon>Plectida</taxon>
        <taxon>Plectina</taxon>
        <taxon>Plectoidea</taxon>
        <taxon>Plectidae</taxon>
        <taxon>Plectus</taxon>
    </lineage>
</organism>
<evidence type="ECO:0000256" key="13">
    <source>
        <dbReference type="ARBA" id="ARBA00048473"/>
    </source>
</evidence>
<feature type="transmembrane region" description="Helical" evidence="17">
    <location>
        <begin position="362"/>
        <end position="383"/>
    </location>
</feature>
<sequence length="429" mass="48105">MLFAVIVGIGILLTSQQALGQNEDENLVGNATNPHTTLKIWPRTVMLVVNDSTTLYFESSHPLLRPVNVHFNDSSYFAILPPDVRLSANVTAPFTAQIKGLNVTSDLLVQPASCSYWNGSTNLFSDTDCPFTRLNKSGILLTVVHSYWLLTLCNIVGWIYFFAWSISFYPQIWLNFSRKSVVGLNFDFIALNMTGFACYTIYNVIMFWDPNVHALYEIENPHTSNPVMLNDVVFAIHAIFACSITAIQCSIYERGQQRVSYLGGSLVGVFCLVAVGSFAVAIFKVINWLQFIRLLSYIKIGVTLSKYFPQAFFNYQRKSTVGWSIGNILLDFTGGSMDILQMVLQSLNTDDWRNFTGNKVKFLLGLISIAFDILFMVQHYVLYRNAPETKYEHLDGEHDNSSSRPSVLGGRPDYGSTEDLSSASPQNAQ</sequence>
<evidence type="ECO:0000256" key="18">
    <source>
        <dbReference type="SAM" id="SignalP"/>
    </source>
</evidence>
<feature type="transmembrane region" description="Helical" evidence="17">
    <location>
        <begin position="288"/>
        <end position="308"/>
    </location>
</feature>
<reference evidence="20" key="1">
    <citation type="submission" date="2022-11" db="UniProtKB">
        <authorList>
            <consortium name="WormBaseParasite"/>
        </authorList>
    </citation>
    <scope>IDENTIFICATION</scope>
</reference>
<dbReference type="GO" id="GO:0005765">
    <property type="term" value="C:lysosomal membrane"/>
    <property type="evidence" value="ECO:0007669"/>
    <property type="project" value="UniProtKB-SubCell"/>
</dbReference>
<dbReference type="Proteomes" id="UP000887566">
    <property type="component" value="Unplaced"/>
</dbReference>
<evidence type="ECO:0000256" key="12">
    <source>
        <dbReference type="ARBA" id="ARBA00023329"/>
    </source>
</evidence>
<feature type="compositionally biased region" description="Polar residues" evidence="16">
    <location>
        <begin position="418"/>
        <end position="429"/>
    </location>
</feature>
<dbReference type="GO" id="GO:0015293">
    <property type="term" value="F:symporter activity"/>
    <property type="evidence" value="ECO:0007669"/>
    <property type="project" value="UniProtKB-KW"/>
</dbReference>
<dbReference type="Pfam" id="PF04193">
    <property type="entry name" value="PQ-loop"/>
    <property type="match status" value="2"/>
</dbReference>
<evidence type="ECO:0000256" key="6">
    <source>
        <dbReference type="ARBA" id="ARBA00022737"/>
    </source>
</evidence>
<comment type="catalytic activity">
    <reaction evidence="13">
        <text>L-cystine(out) + H(+)(out) = L-cystine(in) + H(+)(in)</text>
        <dbReference type="Rhea" id="RHEA:66172"/>
        <dbReference type="ChEBI" id="CHEBI:15378"/>
        <dbReference type="ChEBI" id="CHEBI:35491"/>
    </reaction>
    <physiologicalReaction direction="left-to-right" evidence="13">
        <dbReference type="Rhea" id="RHEA:66173"/>
    </physiologicalReaction>
</comment>
<keyword evidence="6" id="KW-0677">Repeat</keyword>
<comment type="subcellular location">
    <subcellularLocation>
        <location evidence="2">Cytoplasmic vesicle</location>
        <location evidence="2">Phagosome</location>
    </subcellularLocation>
    <subcellularLocation>
        <location evidence="1">Lysosome membrane</location>
        <topology evidence="1">Multi-pass membrane protein</topology>
    </subcellularLocation>
</comment>
<dbReference type="GO" id="GO:0015184">
    <property type="term" value="F:L-cystine transmembrane transporter activity"/>
    <property type="evidence" value="ECO:0007669"/>
    <property type="project" value="TreeGrafter"/>
</dbReference>
<keyword evidence="10" id="KW-0325">Glycoprotein</keyword>
<dbReference type="FunFam" id="1.20.1280.290:FF:000016">
    <property type="entry name" value="Cystinosin homolog"/>
    <property type="match status" value="1"/>
</dbReference>
<feature type="transmembrane region" description="Helical" evidence="17">
    <location>
        <begin position="228"/>
        <end position="247"/>
    </location>
</feature>
<dbReference type="WBParaSite" id="PSAMB.scaffold4523size14345.g24535.t1">
    <property type="protein sequence ID" value="PSAMB.scaffold4523size14345.g24535.t1"/>
    <property type="gene ID" value="PSAMB.scaffold4523size14345.g24535"/>
</dbReference>
<evidence type="ECO:0000256" key="7">
    <source>
        <dbReference type="ARBA" id="ARBA00022847"/>
    </source>
</evidence>
<feature type="transmembrane region" description="Helical" evidence="17">
    <location>
        <begin position="320"/>
        <end position="342"/>
    </location>
</feature>
<dbReference type="FunFam" id="1.20.1280.290:FF:000023">
    <property type="entry name" value="Cystinosin homolog"/>
    <property type="match status" value="1"/>
</dbReference>
<feature type="transmembrane region" description="Helical" evidence="17">
    <location>
        <begin position="147"/>
        <end position="169"/>
    </location>
</feature>
<evidence type="ECO:0000256" key="9">
    <source>
        <dbReference type="ARBA" id="ARBA00023136"/>
    </source>
</evidence>
<feature type="transmembrane region" description="Helical" evidence="17">
    <location>
        <begin position="259"/>
        <end position="282"/>
    </location>
</feature>
<feature type="transmembrane region" description="Helical" evidence="17">
    <location>
        <begin position="181"/>
        <end position="208"/>
    </location>
</feature>
<keyword evidence="9 17" id="KW-0472">Membrane</keyword>
<keyword evidence="7" id="KW-0769">Symport</keyword>
<keyword evidence="12" id="KW-0968">Cytoplasmic vesicle</keyword>
<dbReference type="AlphaFoldDB" id="A0A914WMZ9"/>
<keyword evidence="4" id="KW-0813">Transport</keyword>
<evidence type="ECO:0000256" key="11">
    <source>
        <dbReference type="ARBA" id="ARBA00023228"/>
    </source>
</evidence>
<evidence type="ECO:0000256" key="10">
    <source>
        <dbReference type="ARBA" id="ARBA00023180"/>
    </source>
</evidence>
<feature type="signal peptide" evidence="18">
    <location>
        <begin position="1"/>
        <end position="20"/>
    </location>
</feature>
<comment type="similarity">
    <text evidence="3">Belongs to the cystinosin family.</text>
</comment>
<keyword evidence="11" id="KW-0458">Lysosome</keyword>
<evidence type="ECO:0000256" key="14">
    <source>
        <dbReference type="ARBA" id="ARBA00055495"/>
    </source>
</evidence>
<dbReference type="NCBIfam" id="TIGR00951">
    <property type="entry name" value="2A43"/>
    <property type="match status" value="1"/>
</dbReference>
<evidence type="ECO:0000313" key="19">
    <source>
        <dbReference type="Proteomes" id="UP000887566"/>
    </source>
</evidence>
<dbReference type="GO" id="GO:0045335">
    <property type="term" value="C:phagocytic vesicle"/>
    <property type="evidence" value="ECO:0007669"/>
    <property type="project" value="UniProtKB-SubCell"/>
</dbReference>
<keyword evidence="19" id="KW-1185">Reference proteome</keyword>
<proteinExistence type="inferred from homology"/>
<evidence type="ECO:0000313" key="20">
    <source>
        <dbReference type="WBParaSite" id="PSAMB.scaffold4523size14345.g24535.t1"/>
    </source>
</evidence>
<dbReference type="InterPro" id="IPR005282">
    <property type="entry name" value="LC_transporter"/>
</dbReference>
<evidence type="ECO:0000256" key="1">
    <source>
        <dbReference type="ARBA" id="ARBA00004155"/>
    </source>
</evidence>
<accession>A0A914WMZ9</accession>
<dbReference type="SMART" id="SM00679">
    <property type="entry name" value="CTNS"/>
    <property type="match status" value="2"/>
</dbReference>
<evidence type="ECO:0000256" key="4">
    <source>
        <dbReference type="ARBA" id="ARBA00022448"/>
    </source>
</evidence>
<evidence type="ECO:0000256" key="15">
    <source>
        <dbReference type="ARBA" id="ARBA00074957"/>
    </source>
</evidence>
<evidence type="ECO:0000256" key="2">
    <source>
        <dbReference type="ARBA" id="ARBA00004262"/>
    </source>
</evidence>
<evidence type="ECO:0000256" key="8">
    <source>
        <dbReference type="ARBA" id="ARBA00022989"/>
    </source>
</evidence>
<comment type="function">
    <text evidence="14">Cystine/H(+) symporter that mediates export of cystine, the oxidized dimer of cysteine, from lysosomes. May play a role in the degradation of engulfed apoptotic cells.</text>
</comment>
<evidence type="ECO:0000256" key="5">
    <source>
        <dbReference type="ARBA" id="ARBA00022692"/>
    </source>
</evidence>
<feature type="chain" id="PRO_5037838556" description="Cystinosin homolog" evidence="18">
    <location>
        <begin position="21"/>
        <end position="429"/>
    </location>
</feature>
<dbReference type="Gene3D" id="1.20.1280.290">
    <property type="match status" value="1"/>
</dbReference>
<protein>
    <recommendedName>
        <fullName evidence="15">Cystinosin homolog</fullName>
    </recommendedName>
</protein>
<dbReference type="InterPro" id="IPR006603">
    <property type="entry name" value="PQ-loop_rpt"/>
</dbReference>
<dbReference type="PANTHER" id="PTHR13131:SF5">
    <property type="entry name" value="CYSTINOSIN"/>
    <property type="match status" value="1"/>
</dbReference>
<evidence type="ECO:0000256" key="17">
    <source>
        <dbReference type="SAM" id="Phobius"/>
    </source>
</evidence>
<keyword evidence="5 17" id="KW-0812">Transmembrane</keyword>
<dbReference type="PANTHER" id="PTHR13131">
    <property type="entry name" value="CYSTINOSIN"/>
    <property type="match status" value="1"/>
</dbReference>
<keyword evidence="18" id="KW-0732">Signal</keyword>
<evidence type="ECO:0000256" key="16">
    <source>
        <dbReference type="SAM" id="MobiDB-lite"/>
    </source>
</evidence>
<keyword evidence="8 17" id="KW-1133">Transmembrane helix</keyword>
<evidence type="ECO:0000256" key="3">
    <source>
        <dbReference type="ARBA" id="ARBA00006855"/>
    </source>
</evidence>